<evidence type="ECO:0000313" key="8">
    <source>
        <dbReference type="EMBL" id="CEF97616.1"/>
    </source>
</evidence>
<feature type="transmembrane region" description="Helical" evidence="6">
    <location>
        <begin position="352"/>
        <end position="370"/>
    </location>
</feature>
<evidence type="ECO:0000313" key="9">
    <source>
        <dbReference type="Proteomes" id="UP000009170"/>
    </source>
</evidence>
<dbReference type="RefSeq" id="XP_003078837.2">
    <property type="nucleotide sequence ID" value="XM_003078789.2"/>
</dbReference>
<dbReference type="PANTHER" id="PTHR11453">
    <property type="entry name" value="ANION EXCHANGE PROTEIN"/>
    <property type="match status" value="1"/>
</dbReference>
<feature type="transmembrane region" description="Helical" evidence="6">
    <location>
        <begin position="701"/>
        <end position="719"/>
    </location>
</feature>
<dbReference type="GO" id="GO:0005886">
    <property type="term" value="C:plasma membrane"/>
    <property type="evidence" value="ECO:0007669"/>
    <property type="project" value="TreeGrafter"/>
</dbReference>
<feature type="transmembrane region" description="Helical" evidence="6">
    <location>
        <begin position="382"/>
        <end position="408"/>
    </location>
</feature>
<dbReference type="InParanoid" id="A0A090M0B1"/>
<reference evidence="9" key="1">
    <citation type="journal article" date="2006" name="Proc. Natl. Acad. Sci. U.S.A.">
        <title>Genome analysis of the smallest free-living eukaryote Ostreococcus tauri unveils many unique features.</title>
        <authorList>
            <person name="Derelle E."/>
            <person name="Ferraz C."/>
            <person name="Rombauts S."/>
            <person name="Rouze P."/>
            <person name="Worden A.Z."/>
            <person name="Robbens S."/>
            <person name="Partensky F."/>
            <person name="Degroeve S."/>
            <person name="Echeynie S."/>
            <person name="Cooke R."/>
            <person name="Saeys Y."/>
            <person name="Wuyts J."/>
            <person name="Jabbari K."/>
            <person name="Bowler C."/>
            <person name="Panaud O."/>
            <person name="Piegu B."/>
            <person name="Ball S.G."/>
            <person name="Ral J.-P."/>
            <person name="Bouget F.-Y."/>
            <person name="Piganeau G."/>
            <person name="De Baets B."/>
            <person name="Picard A."/>
            <person name="Delseny M."/>
            <person name="Demaille J."/>
            <person name="Van de Peer Y."/>
            <person name="Moreau H."/>
        </authorList>
    </citation>
    <scope>NUCLEOTIDE SEQUENCE [LARGE SCALE GENOMIC DNA]</scope>
    <source>
        <strain evidence="9">OTTH 0595 / CCAP 157/2 / RCC745</strain>
    </source>
</reference>
<evidence type="ECO:0000256" key="5">
    <source>
        <dbReference type="ARBA" id="ARBA00023136"/>
    </source>
</evidence>
<dbReference type="InterPro" id="IPR011531">
    <property type="entry name" value="HCO3_transpt-like_TM_dom"/>
</dbReference>
<dbReference type="Pfam" id="PF00955">
    <property type="entry name" value="HCO3_cotransp"/>
    <property type="match status" value="2"/>
</dbReference>
<keyword evidence="3 6" id="KW-0812">Transmembrane</keyword>
<feature type="transmembrane region" description="Helical" evidence="6">
    <location>
        <begin position="577"/>
        <end position="596"/>
    </location>
</feature>
<dbReference type="InterPro" id="IPR003020">
    <property type="entry name" value="HCO3_transpt_euk"/>
</dbReference>
<evidence type="ECO:0000259" key="7">
    <source>
        <dbReference type="Pfam" id="PF00955"/>
    </source>
</evidence>
<dbReference type="GO" id="GO:0005452">
    <property type="term" value="F:solute:inorganic anion antiporter activity"/>
    <property type="evidence" value="ECO:0007669"/>
    <property type="project" value="InterPro"/>
</dbReference>
<accession>A0A090M0B1</accession>
<feature type="transmembrane region" description="Helical" evidence="6">
    <location>
        <begin position="464"/>
        <end position="483"/>
    </location>
</feature>
<dbReference type="Proteomes" id="UP000009170">
    <property type="component" value="Unassembled WGS sequence"/>
</dbReference>
<evidence type="ECO:0000256" key="3">
    <source>
        <dbReference type="ARBA" id="ARBA00022692"/>
    </source>
</evidence>
<evidence type="ECO:0000256" key="1">
    <source>
        <dbReference type="ARBA" id="ARBA00004141"/>
    </source>
</evidence>
<dbReference type="AlphaFoldDB" id="A0A090M0B1"/>
<keyword evidence="4 6" id="KW-1133">Transmembrane helix</keyword>
<comment type="caution">
    <text evidence="8">The sequence shown here is derived from an EMBL/GenBank/DDBJ whole genome shotgun (WGS) entry which is preliminary data.</text>
</comment>
<dbReference type="GO" id="GO:0050801">
    <property type="term" value="P:monoatomic ion homeostasis"/>
    <property type="evidence" value="ECO:0007669"/>
    <property type="project" value="TreeGrafter"/>
</dbReference>
<feature type="transmembrane region" description="Helical" evidence="6">
    <location>
        <begin position="495"/>
        <end position="513"/>
    </location>
</feature>
<feature type="transmembrane region" description="Helical" evidence="6">
    <location>
        <begin position="428"/>
        <end position="452"/>
    </location>
</feature>
<comment type="subcellular location">
    <subcellularLocation>
        <location evidence="1">Membrane</location>
        <topology evidence="1">Multi-pass membrane protein</topology>
    </subcellularLocation>
</comment>
<dbReference type="EMBL" id="CAID01000004">
    <property type="protein sequence ID" value="CEF97616.1"/>
    <property type="molecule type" value="Genomic_DNA"/>
</dbReference>
<name>A0A090M0B1_OSTTA</name>
<dbReference type="GeneID" id="9833942"/>
<dbReference type="Gene3D" id="1.10.287.570">
    <property type="entry name" value="Helical hairpin bin"/>
    <property type="match status" value="1"/>
</dbReference>
<organism evidence="8 9">
    <name type="scientific">Ostreococcus tauri</name>
    <name type="common">Marine green alga</name>
    <dbReference type="NCBI Taxonomy" id="70448"/>
    <lineage>
        <taxon>Eukaryota</taxon>
        <taxon>Viridiplantae</taxon>
        <taxon>Chlorophyta</taxon>
        <taxon>Mamiellophyceae</taxon>
        <taxon>Mamiellales</taxon>
        <taxon>Bathycoccaceae</taxon>
        <taxon>Ostreococcus</taxon>
    </lineage>
</organism>
<dbReference type="PANTHER" id="PTHR11453:SF127">
    <property type="entry name" value="SOLUTE CARRIER FAMILY 4 MEMBER 11"/>
    <property type="match status" value="1"/>
</dbReference>
<proteinExistence type="inferred from homology"/>
<keyword evidence="9" id="KW-1185">Reference proteome</keyword>
<evidence type="ECO:0000256" key="4">
    <source>
        <dbReference type="ARBA" id="ARBA00022989"/>
    </source>
</evidence>
<feature type="transmembrane region" description="Helical" evidence="6">
    <location>
        <begin position="747"/>
        <end position="768"/>
    </location>
</feature>
<feature type="transmembrane region" description="Helical" evidence="6">
    <location>
        <begin position="525"/>
        <end position="548"/>
    </location>
</feature>
<evidence type="ECO:0000256" key="6">
    <source>
        <dbReference type="SAM" id="Phobius"/>
    </source>
</evidence>
<dbReference type="STRING" id="70448.A0A090M0B1"/>
<reference evidence="8 9" key="2">
    <citation type="journal article" date="2014" name="BMC Genomics">
        <title>An improved genome of the model marine alga Ostreococcus tauri unfolds by assessing Illumina de novo assemblies.</title>
        <authorList>
            <person name="Blanc-Mathieu R."/>
            <person name="Verhelst B."/>
            <person name="Derelle E."/>
            <person name="Rombauts S."/>
            <person name="Bouget F.Y."/>
            <person name="Carre I."/>
            <person name="Chateau A."/>
            <person name="Eyre-Walker A."/>
            <person name="Grimsley N."/>
            <person name="Moreau H."/>
            <person name="Piegu B."/>
            <person name="Rivals E."/>
            <person name="Schackwitz W."/>
            <person name="Van de Peer Y."/>
            <person name="Piganeau G."/>
        </authorList>
    </citation>
    <scope>NUCLEOTIDE SEQUENCE [LARGE SCALE GENOMIC DNA]</scope>
    <source>
        <strain evidence="9">OTTH 0595 / CCAP 157/2 / RCC745</strain>
    </source>
</reference>
<gene>
    <name evidence="8" type="ORF">OT_ostta04g03010</name>
</gene>
<sequence length="819" mass="90618">MDRFDAFLDSARTTDEIERASTSKIARRWSETERQRGGVVARGVSQRTATLLTDVSDDESDARGRQTLAWKTTKLLPMKELFLEQQSRRDLLALGGESVLSADGVRVNPSKSIEFVLMMRGFEDCGDAKDVTTAMLREARGTCGYFVNVSADDITASVEHTATIENDNEQGANDEAGGSASSTRHVFAQAFYAKHSIVVPHEMSSFQRRRCVLMARLNSQMRALDDSVDSVDRHRPQFVAIVLGDPSEPPTKNVFATSHTIATMLSDSDFVDEALDCEDEKHFRELVMAYMKRGISPPVVFENDLSRVRFTPRRVGSCIVGDLRRRLPVYVSDWTDAWANVDTFIRVLSTTVWLASTTFIPALAIGLSMQSDSSRRMTHVDFLLSEAVCGIAFSIFGGQPLLILRVSGPIKTFLNVVRIFAESIECDFVAFYGFVGIYAGVMVLTFAMLNGAEYMLCINRFTQENLALFAAVTFIFNGFNAMATMREMISDDATFLKYFILHLGTVLTAFKILEFRRNAAVHMSLRMVIADLAPLITVLCVTGLSYAFPNVSVNRVSAALYNLPIWPTLVDLSSVSSSARALALVPASVLAVQIVLESNISAMLASRPHNKLAKGSAYNWDLFIMGIFTITMATFGLPPSIPALPHSAIHTVLLSKTTESARHGVIRTNVRRATETRVTNFIAHLITLIITLRYRSTFGRIPIASLSGFLVYMGLSSLGSNQMISRLPLLGNVVPSRFLRHVTKRTIHAYTAIQFLYFGAIFGCSMTVHRAPGFAVVYPLILASSVPFSHKILPRLLGDYHAHVLTTAVREENMVGLFY</sequence>
<feature type="domain" description="Bicarbonate transporter-like transmembrane" evidence="7">
    <location>
        <begin position="492"/>
        <end position="797"/>
    </location>
</feature>
<feature type="domain" description="Bicarbonate transporter-like transmembrane" evidence="7">
    <location>
        <begin position="319"/>
        <end position="485"/>
    </location>
</feature>
<dbReference type="GO" id="GO:0006820">
    <property type="term" value="P:monoatomic anion transport"/>
    <property type="evidence" value="ECO:0007669"/>
    <property type="project" value="InterPro"/>
</dbReference>
<dbReference type="KEGG" id="ota:OT_ostta04g03010"/>
<comment type="similarity">
    <text evidence="2">Belongs to the anion exchanger (TC 2.A.31.3) family.</text>
</comment>
<protein>
    <submittedName>
        <fullName evidence="8">Bicarbonate transporter, C-terminal</fullName>
    </submittedName>
</protein>
<feature type="transmembrane region" description="Helical" evidence="6">
    <location>
        <begin position="617"/>
        <end position="637"/>
    </location>
</feature>
<evidence type="ECO:0000256" key="2">
    <source>
        <dbReference type="ARBA" id="ARBA00006262"/>
    </source>
</evidence>
<keyword evidence="5 6" id="KW-0472">Membrane</keyword>
<dbReference type="OrthoDB" id="1735926at2759"/>